<feature type="region of interest" description="Disordered" evidence="2">
    <location>
        <begin position="1"/>
        <end position="23"/>
    </location>
</feature>
<accession>F9WI13</accession>
<reference evidence="3 4" key="2">
    <citation type="journal article" date="2012" name="Proc. Natl. Acad. Sci. U.S.A.">
        <title>Antigenic diversity is generated by distinct evolutionary mechanisms in African trypanosome species.</title>
        <authorList>
            <person name="Jackson A.P."/>
            <person name="Berry A."/>
            <person name="Aslett M."/>
            <person name="Allison H.C."/>
            <person name="Burton P."/>
            <person name="Vavrova-Anderson J."/>
            <person name="Brown R."/>
            <person name="Browne H."/>
            <person name="Corton N."/>
            <person name="Hauser H."/>
            <person name="Gamble J."/>
            <person name="Gilderthorp R."/>
            <person name="Marcello L."/>
            <person name="McQuillan J."/>
            <person name="Otto T.D."/>
            <person name="Quail M.A."/>
            <person name="Sanders M.J."/>
            <person name="van Tonder A."/>
            <person name="Ginger M.L."/>
            <person name="Field M.C."/>
            <person name="Barry J.D."/>
            <person name="Hertz-Fowler C."/>
            <person name="Berriman M."/>
        </authorList>
    </citation>
    <scope>NUCLEOTIDE SEQUENCE [LARGE SCALE GENOMIC DNA]</scope>
    <source>
        <strain evidence="3 4">IL3000</strain>
    </source>
</reference>
<keyword evidence="4" id="KW-1185">Reference proteome</keyword>
<feature type="compositionally biased region" description="Basic and acidic residues" evidence="2">
    <location>
        <begin position="1"/>
        <end position="12"/>
    </location>
</feature>
<evidence type="ECO:0000313" key="4">
    <source>
        <dbReference type="Proteomes" id="UP000000702"/>
    </source>
</evidence>
<feature type="compositionally biased region" description="Low complexity" evidence="2">
    <location>
        <begin position="13"/>
        <end position="23"/>
    </location>
</feature>
<comment type="caution">
    <text evidence="3">The sequence shown here is derived from an EMBL/GenBank/DDBJ whole genome shotgun (WGS) entry which is preliminary data.</text>
</comment>
<keyword evidence="1" id="KW-0175">Coiled coil</keyword>
<dbReference type="VEuPathDB" id="TriTrypDB:TcIL3000_0_18380"/>
<feature type="coiled-coil region" evidence="1">
    <location>
        <begin position="28"/>
        <end position="526"/>
    </location>
</feature>
<sequence>MMMECERAREDAAAGAESATSEMHAAEVRALEGLNEDLKKQLESVDLEKKEWQEKHRELQCATEGLEQELKVLQAANEELVALRDANSRMNVELESLRLDKENVDRYVTDLQSRVREVEELKDRAVEREEQAKQKARDIVKSMMMECERAREDAAAGAESATSEMHAAEVRALEGLNEDLKKQLESVDLERKEWQEKHRELQCATEGLEQELKVLQAANEELVALRDANSRMNVELESLRLDKENVDRYVTDLQSRVREVEELKDRAVEREEQAKQKARDIVKSMMMECERAREDAAAGAESATSEMHAAEVRALEGLNEDLKKQLESVDLERKEWQEKHRELQCATEGLEQELKVLQAANEELVALRDANSRMNVELESLRLDKENVDRYVTDLQSRVREVEELKDRAVEREEQAKQKARDIVKSMMMECERAREDAAAGAESATSEMHAAEVRALEGLNEDLKKQLESVDLERKEWQEKHRELQCATEGLEQELKVLQAANEELVALRDANSRMNVELESLRLDKENVDRYVTDLQSRVREVEELKDRAVS</sequence>
<reference evidence="4" key="1">
    <citation type="submission" date="2011-07" db="EMBL/GenBank/DDBJ databases">
        <title>Divergent evolution of antigenic variation in African trypanosomes.</title>
        <authorList>
            <person name="Jackson A.P."/>
            <person name="Berry A."/>
            <person name="Allison H.C."/>
            <person name="Burton P."/>
            <person name="Anderson J."/>
            <person name="Aslett M."/>
            <person name="Brown R."/>
            <person name="Corton N."/>
            <person name="Harris D."/>
            <person name="Hauser H."/>
            <person name="Gamble J."/>
            <person name="Gilderthorp R."/>
            <person name="McQuillan J."/>
            <person name="Quail M.A."/>
            <person name="Sanders M."/>
            <person name="Van Tonder A."/>
            <person name="Ginger M.L."/>
            <person name="Donelson J.E."/>
            <person name="Field M.C."/>
            <person name="Barry J.D."/>
            <person name="Berriman M."/>
            <person name="Hertz-Fowler C."/>
        </authorList>
    </citation>
    <scope>NUCLEOTIDE SEQUENCE [LARGE SCALE GENOMIC DNA]</scope>
    <source>
        <strain evidence="4">IL3000</strain>
    </source>
</reference>
<dbReference type="OMA" id="MKATSDK"/>
<dbReference type="EMBL" id="CAEQ01002512">
    <property type="protein sequence ID" value="CCD16958.1"/>
    <property type="molecule type" value="Genomic_DNA"/>
</dbReference>
<evidence type="ECO:0000256" key="2">
    <source>
        <dbReference type="SAM" id="MobiDB-lite"/>
    </source>
</evidence>
<name>F9WI13_TRYCI</name>
<feature type="non-terminal residue" evidence="3">
    <location>
        <position position="553"/>
    </location>
</feature>
<organism evidence="3 4">
    <name type="scientific">Trypanosoma congolense (strain IL3000)</name>
    <dbReference type="NCBI Taxonomy" id="1068625"/>
    <lineage>
        <taxon>Eukaryota</taxon>
        <taxon>Discoba</taxon>
        <taxon>Euglenozoa</taxon>
        <taxon>Kinetoplastea</taxon>
        <taxon>Metakinetoplastina</taxon>
        <taxon>Trypanosomatida</taxon>
        <taxon>Trypanosomatidae</taxon>
        <taxon>Trypanosoma</taxon>
        <taxon>Nannomonas</taxon>
    </lineage>
</organism>
<evidence type="ECO:0000313" key="3">
    <source>
        <dbReference type="EMBL" id="CCD16958.1"/>
    </source>
</evidence>
<evidence type="ECO:0000256" key="1">
    <source>
        <dbReference type="SAM" id="Coils"/>
    </source>
</evidence>
<proteinExistence type="predicted"/>
<dbReference type="AlphaFoldDB" id="F9WI13"/>
<protein>
    <submittedName>
        <fullName evidence="3">WGS project CAEQ00000000 data, annotated contig 718</fullName>
    </submittedName>
</protein>
<gene>
    <name evidence="3" type="ORF">TCIL3000_0_18380</name>
</gene>
<dbReference type="Proteomes" id="UP000000702">
    <property type="component" value="Unassembled WGS sequence"/>
</dbReference>